<dbReference type="GO" id="GO:0022627">
    <property type="term" value="C:cytosolic small ribosomal subunit"/>
    <property type="evidence" value="ECO:0007669"/>
    <property type="project" value="TreeGrafter"/>
</dbReference>
<accession>A0A075FR25</accession>
<dbReference type="SUPFAM" id="SSF54211">
    <property type="entry name" value="Ribosomal protein S5 domain 2-like"/>
    <property type="match status" value="1"/>
</dbReference>
<gene>
    <name evidence="7" type="primary">RP-S9</name>
    <name evidence="7" type="synonym">rpsI</name>
</gene>
<name>A0A075FR25_9ARCH</name>
<dbReference type="PANTHER" id="PTHR21569:SF16">
    <property type="entry name" value="RIBOSOMAL PROTEIN S16"/>
    <property type="match status" value="1"/>
</dbReference>
<organism evidence="7">
    <name type="scientific">uncultured marine thaumarchaeote AD1000_17_C04</name>
    <dbReference type="NCBI Taxonomy" id="1455895"/>
    <lineage>
        <taxon>Archaea</taxon>
        <taxon>Nitrososphaerota</taxon>
        <taxon>environmental samples</taxon>
    </lineage>
</organism>
<keyword evidence="2 4" id="KW-0689">Ribosomal protein</keyword>
<comment type="similarity">
    <text evidence="1 4">Belongs to the universal ribosomal protein uS9 family.</text>
</comment>
<dbReference type="GO" id="GO:0003723">
    <property type="term" value="F:RNA binding"/>
    <property type="evidence" value="ECO:0007669"/>
    <property type="project" value="TreeGrafter"/>
</dbReference>
<sequence>MEKSRMKKKSKLIPASRKTAKATAVITTGTGKVFINKTPVEIITPLMARERMLTPLEIIGDHRNKVDINIRVSGGGYMGQAEACAIAMSRAIISHIKAKEVKTKISDYDQHLLSGDSRRSESKKFGGPGARRRKQKSYR</sequence>
<dbReference type="InterPro" id="IPR000754">
    <property type="entry name" value="Ribosomal_uS9"/>
</dbReference>
<feature type="compositionally biased region" description="Basic and acidic residues" evidence="6">
    <location>
        <begin position="109"/>
        <end position="124"/>
    </location>
</feature>
<dbReference type="GO" id="GO:0000462">
    <property type="term" value="P:maturation of SSU-rRNA from tricistronic rRNA transcript (SSU-rRNA, 5.8S rRNA, LSU-rRNA)"/>
    <property type="evidence" value="ECO:0007669"/>
    <property type="project" value="TreeGrafter"/>
</dbReference>
<evidence type="ECO:0000256" key="2">
    <source>
        <dbReference type="ARBA" id="ARBA00022980"/>
    </source>
</evidence>
<dbReference type="Gene3D" id="3.30.230.10">
    <property type="match status" value="1"/>
</dbReference>
<dbReference type="InterPro" id="IPR014721">
    <property type="entry name" value="Ribsml_uS5_D2-typ_fold_subgr"/>
</dbReference>
<feature type="compositionally biased region" description="Basic residues" evidence="6">
    <location>
        <begin position="130"/>
        <end position="139"/>
    </location>
</feature>
<dbReference type="EMBL" id="KF900352">
    <property type="protein sequence ID" value="AIE91921.1"/>
    <property type="molecule type" value="Genomic_DNA"/>
</dbReference>
<protein>
    <recommendedName>
        <fullName evidence="5">30S ribosomal protein S9</fullName>
    </recommendedName>
</protein>
<dbReference type="PROSITE" id="PS00360">
    <property type="entry name" value="RIBOSOMAL_S9"/>
    <property type="match status" value="1"/>
</dbReference>
<feature type="region of interest" description="Disordered" evidence="6">
    <location>
        <begin position="109"/>
        <end position="139"/>
    </location>
</feature>
<dbReference type="GO" id="GO:0006412">
    <property type="term" value="P:translation"/>
    <property type="evidence" value="ECO:0007669"/>
    <property type="project" value="InterPro"/>
</dbReference>
<dbReference type="InterPro" id="IPR020574">
    <property type="entry name" value="Ribosomal_uS9_CS"/>
</dbReference>
<dbReference type="GO" id="GO:0003735">
    <property type="term" value="F:structural constituent of ribosome"/>
    <property type="evidence" value="ECO:0007669"/>
    <property type="project" value="InterPro"/>
</dbReference>
<evidence type="ECO:0000256" key="4">
    <source>
        <dbReference type="RuleBase" id="RU003815"/>
    </source>
</evidence>
<dbReference type="PANTHER" id="PTHR21569">
    <property type="entry name" value="RIBOSOMAL PROTEIN S9"/>
    <property type="match status" value="1"/>
</dbReference>
<reference evidence="7" key="1">
    <citation type="journal article" date="2014" name="Genome Biol. Evol.">
        <title>Pangenome evidence for extensive interdomain horizontal transfer affecting lineage core and shell genes in uncultured planktonic thaumarchaeota and euryarchaeota.</title>
        <authorList>
            <person name="Deschamps P."/>
            <person name="Zivanovic Y."/>
            <person name="Moreira D."/>
            <person name="Rodriguez-Valera F."/>
            <person name="Lopez-Garcia P."/>
        </authorList>
    </citation>
    <scope>NUCLEOTIDE SEQUENCE</scope>
</reference>
<evidence type="ECO:0000256" key="6">
    <source>
        <dbReference type="SAM" id="MobiDB-lite"/>
    </source>
</evidence>
<evidence type="ECO:0000256" key="1">
    <source>
        <dbReference type="ARBA" id="ARBA00005251"/>
    </source>
</evidence>
<evidence type="ECO:0000256" key="5">
    <source>
        <dbReference type="RuleBase" id="RU003817"/>
    </source>
</evidence>
<proteinExistence type="inferred from homology"/>
<dbReference type="InterPro" id="IPR020568">
    <property type="entry name" value="Ribosomal_Su5_D2-typ_SF"/>
</dbReference>
<dbReference type="NCBIfam" id="NF001749">
    <property type="entry name" value="PRK00474.1"/>
    <property type="match status" value="1"/>
</dbReference>
<keyword evidence="3 4" id="KW-0687">Ribonucleoprotein</keyword>
<dbReference type="AlphaFoldDB" id="A0A075FR25"/>
<evidence type="ECO:0000256" key="3">
    <source>
        <dbReference type="ARBA" id="ARBA00023274"/>
    </source>
</evidence>
<evidence type="ECO:0000313" key="7">
    <source>
        <dbReference type="EMBL" id="AIE91921.1"/>
    </source>
</evidence>
<dbReference type="Pfam" id="PF00380">
    <property type="entry name" value="Ribosomal_S9"/>
    <property type="match status" value="1"/>
</dbReference>